<accession>A0AAE0ZTV1</accession>
<gene>
    <name evidence="1" type="ORF">RRG08_049413</name>
</gene>
<protein>
    <submittedName>
        <fullName evidence="1">Uncharacterized protein</fullName>
    </submittedName>
</protein>
<reference evidence="1" key="1">
    <citation type="journal article" date="2023" name="G3 (Bethesda)">
        <title>A reference genome for the long-term kleptoplast-retaining sea slug Elysia crispata morphotype clarki.</title>
        <authorList>
            <person name="Eastman K.E."/>
            <person name="Pendleton A.L."/>
            <person name="Shaikh M.A."/>
            <person name="Suttiyut T."/>
            <person name="Ogas R."/>
            <person name="Tomko P."/>
            <person name="Gavelis G."/>
            <person name="Widhalm J.R."/>
            <person name="Wisecaver J.H."/>
        </authorList>
    </citation>
    <scope>NUCLEOTIDE SEQUENCE</scope>
    <source>
        <strain evidence="1">ECLA1</strain>
    </source>
</reference>
<organism evidence="1 2">
    <name type="scientific">Elysia crispata</name>
    <name type="common">lettuce slug</name>
    <dbReference type="NCBI Taxonomy" id="231223"/>
    <lineage>
        <taxon>Eukaryota</taxon>
        <taxon>Metazoa</taxon>
        <taxon>Spiralia</taxon>
        <taxon>Lophotrochozoa</taxon>
        <taxon>Mollusca</taxon>
        <taxon>Gastropoda</taxon>
        <taxon>Heterobranchia</taxon>
        <taxon>Euthyneura</taxon>
        <taxon>Panpulmonata</taxon>
        <taxon>Sacoglossa</taxon>
        <taxon>Placobranchoidea</taxon>
        <taxon>Plakobranchidae</taxon>
        <taxon>Elysia</taxon>
    </lineage>
</organism>
<proteinExistence type="predicted"/>
<keyword evidence="2" id="KW-1185">Reference proteome</keyword>
<dbReference type="AlphaFoldDB" id="A0AAE0ZTV1"/>
<comment type="caution">
    <text evidence="1">The sequence shown here is derived from an EMBL/GenBank/DDBJ whole genome shotgun (WGS) entry which is preliminary data.</text>
</comment>
<name>A0AAE0ZTV1_9GAST</name>
<evidence type="ECO:0000313" key="2">
    <source>
        <dbReference type="Proteomes" id="UP001283361"/>
    </source>
</evidence>
<evidence type="ECO:0000313" key="1">
    <source>
        <dbReference type="EMBL" id="KAK3774477.1"/>
    </source>
</evidence>
<sequence length="200" mass="22053">MVEISRTAERRLLCQSLRNYLTECELLDCVQGAILSHNASRGGEFGGSRCLVPTHAVVQNGASNATAPLCLCMQTIVILSNLHIWDVKISDFDKGWCIISFAALPKVVHIFPTEEEPLEVRELAKHARLPDPRTKRTPTVSSLTKRLQKAYLHSNSGCLHNTSTEDISLCLHFESATAPSDATGSFDFRLFYSTSACMNA</sequence>
<dbReference type="Proteomes" id="UP001283361">
    <property type="component" value="Unassembled WGS sequence"/>
</dbReference>
<dbReference type="EMBL" id="JAWDGP010003406">
    <property type="protein sequence ID" value="KAK3774477.1"/>
    <property type="molecule type" value="Genomic_DNA"/>
</dbReference>